<keyword evidence="1" id="KW-0472">Membrane</keyword>
<name>A0ABW7XFU5_9MICO</name>
<dbReference type="InterPro" id="IPR009200">
    <property type="entry name" value="DUF1269_membrane"/>
</dbReference>
<proteinExistence type="predicted"/>
<organism evidence="2 3">
    <name type="scientific">Promicromonospora kroppenstedtii</name>
    <dbReference type="NCBI Taxonomy" id="440482"/>
    <lineage>
        <taxon>Bacteria</taxon>
        <taxon>Bacillati</taxon>
        <taxon>Actinomycetota</taxon>
        <taxon>Actinomycetes</taxon>
        <taxon>Micrococcales</taxon>
        <taxon>Promicromonosporaceae</taxon>
        <taxon>Promicromonospora</taxon>
    </lineage>
</organism>
<dbReference type="Pfam" id="PF06897">
    <property type="entry name" value="DUF1269"/>
    <property type="match status" value="1"/>
</dbReference>
<evidence type="ECO:0000313" key="3">
    <source>
        <dbReference type="Proteomes" id="UP001611580"/>
    </source>
</evidence>
<sequence length="173" mass="18149">MSRSTLTAWKFETADGAETAATTIQQLAKQKLVTVHDAATVRWDVGAKKPRTQQLSSLTGAGALGGAFWGMLFGLLFFVPLLGAAIGAATGALSGALADVGIDDGFINRVRDKVTPGTSALFVLSSDAVVDKIRDAFAGQETPELVFTNLSTEQEAALREVFGEEQQTAKEAS</sequence>
<evidence type="ECO:0000256" key="1">
    <source>
        <dbReference type="SAM" id="Phobius"/>
    </source>
</evidence>
<keyword evidence="1" id="KW-0812">Transmembrane</keyword>
<gene>
    <name evidence="2" type="ORF">ACH47X_05650</name>
</gene>
<keyword evidence="1" id="KW-1133">Transmembrane helix</keyword>
<evidence type="ECO:0000313" key="2">
    <source>
        <dbReference type="EMBL" id="MFI2486372.1"/>
    </source>
</evidence>
<dbReference type="Proteomes" id="UP001611580">
    <property type="component" value="Unassembled WGS sequence"/>
</dbReference>
<comment type="caution">
    <text evidence="2">The sequence shown here is derived from an EMBL/GenBank/DDBJ whole genome shotgun (WGS) entry which is preliminary data.</text>
</comment>
<reference evidence="2 3" key="1">
    <citation type="submission" date="2024-10" db="EMBL/GenBank/DDBJ databases">
        <title>The Natural Products Discovery Center: Release of the First 8490 Sequenced Strains for Exploring Actinobacteria Biosynthetic Diversity.</title>
        <authorList>
            <person name="Kalkreuter E."/>
            <person name="Kautsar S.A."/>
            <person name="Yang D."/>
            <person name="Bader C.D."/>
            <person name="Teijaro C.N."/>
            <person name="Fluegel L."/>
            <person name="Davis C.M."/>
            <person name="Simpson J.R."/>
            <person name="Lauterbach L."/>
            <person name="Steele A.D."/>
            <person name="Gui C."/>
            <person name="Meng S."/>
            <person name="Li G."/>
            <person name="Viehrig K."/>
            <person name="Ye F."/>
            <person name="Su P."/>
            <person name="Kiefer A.F."/>
            <person name="Nichols A."/>
            <person name="Cepeda A.J."/>
            <person name="Yan W."/>
            <person name="Fan B."/>
            <person name="Jiang Y."/>
            <person name="Adhikari A."/>
            <person name="Zheng C.-J."/>
            <person name="Schuster L."/>
            <person name="Cowan T.M."/>
            <person name="Smanski M.J."/>
            <person name="Chevrette M.G."/>
            <person name="De Carvalho L.P.S."/>
            <person name="Shen B."/>
        </authorList>
    </citation>
    <scope>NUCLEOTIDE SEQUENCE [LARGE SCALE GENOMIC DNA]</scope>
    <source>
        <strain evidence="2 3">NPDC019481</strain>
    </source>
</reference>
<accession>A0ABW7XFU5</accession>
<keyword evidence="3" id="KW-1185">Reference proteome</keyword>
<dbReference type="EMBL" id="JBIRYI010000002">
    <property type="protein sequence ID" value="MFI2486372.1"/>
    <property type="molecule type" value="Genomic_DNA"/>
</dbReference>
<dbReference type="RefSeq" id="WP_397402216.1">
    <property type="nucleotide sequence ID" value="NZ_JBIRYI010000002.1"/>
</dbReference>
<feature type="transmembrane region" description="Helical" evidence="1">
    <location>
        <begin position="58"/>
        <end position="78"/>
    </location>
</feature>
<protein>
    <submittedName>
        <fullName evidence="2">DUF1269 domain-containing protein</fullName>
    </submittedName>
</protein>